<name>A0A8H5ASM0_9AGAR</name>
<dbReference type="Gene3D" id="3.40.50.1820">
    <property type="entry name" value="alpha/beta hydrolase"/>
    <property type="match status" value="1"/>
</dbReference>
<evidence type="ECO:0000313" key="2">
    <source>
        <dbReference type="Proteomes" id="UP000541558"/>
    </source>
</evidence>
<evidence type="ECO:0000313" key="1">
    <source>
        <dbReference type="EMBL" id="KAF5310310.1"/>
    </source>
</evidence>
<organism evidence="1 2">
    <name type="scientific">Ephemerocybe angulata</name>
    <dbReference type="NCBI Taxonomy" id="980116"/>
    <lineage>
        <taxon>Eukaryota</taxon>
        <taxon>Fungi</taxon>
        <taxon>Dikarya</taxon>
        <taxon>Basidiomycota</taxon>
        <taxon>Agaricomycotina</taxon>
        <taxon>Agaricomycetes</taxon>
        <taxon>Agaricomycetidae</taxon>
        <taxon>Agaricales</taxon>
        <taxon>Agaricineae</taxon>
        <taxon>Psathyrellaceae</taxon>
        <taxon>Ephemerocybe</taxon>
    </lineage>
</organism>
<dbReference type="AlphaFoldDB" id="A0A8H5ASM0"/>
<dbReference type="EMBL" id="JAACJK010000230">
    <property type="protein sequence ID" value="KAF5310310.1"/>
    <property type="molecule type" value="Genomic_DNA"/>
</dbReference>
<dbReference type="InterPro" id="IPR029058">
    <property type="entry name" value="AB_hydrolase_fold"/>
</dbReference>
<dbReference type="OrthoDB" id="5311491at2759"/>
<proteinExistence type="predicted"/>
<dbReference type="Proteomes" id="UP000541558">
    <property type="component" value="Unassembled WGS sequence"/>
</dbReference>
<evidence type="ECO:0008006" key="3">
    <source>
        <dbReference type="Google" id="ProtNLM"/>
    </source>
</evidence>
<accession>A0A8H5ASM0</accession>
<dbReference type="SUPFAM" id="SSF53474">
    <property type="entry name" value="alpha/beta-Hydrolases"/>
    <property type="match status" value="1"/>
</dbReference>
<protein>
    <recommendedName>
        <fullName evidence="3">AB hydrolase-1 domain-containing protein</fullName>
    </recommendedName>
</protein>
<keyword evidence="2" id="KW-1185">Reference proteome</keyword>
<comment type="caution">
    <text evidence="1">The sequence shown here is derived from an EMBL/GenBank/DDBJ whole genome shotgun (WGS) entry which is preliminary data.</text>
</comment>
<reference evidence="1 2" key="1">
    <citation type="journal article" date="2020" name="ISME J.">
        <title>Uncovering the hidden diversity of litter-decomposition mechanisms in mushroom-forming fungi.</title>
        <authorList>
            <person name="Floudas D."/>
            <person name="Bentzer J."/>
            <person name="Ahren D."/>
            <person name="Johansson T."/>
            <person name="Persson P."/>
            <person name="Tunlid A."/>
        </authorList>
    </citation>
    <scope>NUCLEOTIDE SEQUENCE [LARGE SCALE GENOMIC DNA]</scope>
    <source>
        <strain evidence="1 2">CBS 175.51</strain>
    </source>
</reference>
<sequence>MASLRPLQSISVGNDGTQLGYLDSGAPTTTDYTTIFTVHGTAFTSCKVLNIAPTHGVRVVSINRRDYPGSSPLSQQNIATLAGGTNQERDEHLSARGLEILAFIDNLLNEKHFQLSHDGNTGGLALLGWSLGVSHVLAAVANAQLLGGAAQQRFTIEGANPRRPYFSLSCRGIQMLWDTPKLALEVFKWALESWADGLERSSTLTIPVSER</sequence>
<gene>
    <name evidence="1" type="ORF">D9611_012031</name>
</gene>